<keyword evidence="19" id="KW-1185">Reference proteome</keyword>
<dbReference type="Proteomes" id="UP000834106">
    <property type="component" value="Chromosome 5"/>
</dbReference>
<dbReference type="InterPro" id="IPR036443">
    <property type="entry name" value="Znf_RanBP2_sf"/>
</dbReference>
<dbReference type="PANTHER" id="PTHR11685">
    <property type="entry name" value="RBR FAMILY RING FINGER AND IBR DOMAIN-CONTAINING"/>
    <property type="match status" value="1"/>
</dbReference>
<dbReference type="InterPro" id="IPR031127">
    <property type="entry name" value="E3_UB_ligase_RBR"/>
</dbReference>
<evidence type="ECO:0000313" key="18">
    <source>
        <dbReference type="EMBL" id="CAI9761651.1"/>
    </source>
</evidence>
<proteinExistence type="inferred from homology"/>
<feature type="region of interest" description="Disordered" evidence="14">
    <location>
        <begin position="1"/>
        <end position="45"/>
    </location>
</feature>
<feature type="domain" description="RanBP2-type" evidence="16">
    <location>
        <begin position="409"/>
        <end position="436"/>
    </location>
</feature>
<evidence type="ECO:0000259" key="17">
    <source>
        <dbReference type="PROSITE" id="PS51873"/>
    </source>
</evidence>
<evidence type="ECO:0000256" key="5">
    <source>
        <dbReference type="ARBA" id="ARBA00005884"/>
    </source>
</evidence>
<comment type="pathway">
    <text evidence="4">Protein modification; protein ubiquitination.</text>
</comment>
<evidence type="ECO:0000313" key="19">
    <source>
        <dbReference type="Proteomes" id="UP000834106"/>
    </source>
</evidence>
<evidence type="ECO:0000256" key="10">
    <source>
        <dbReference type="ARBA" id="ARBA00022771"/>
    </source>
</evidence>
<evidence type="ECO:0000256" key="11">
    <source>
        <dbReference type="ARBA" id="ARBA00022786"/>
    </source>
</evidence>
<dbReference type="CDD" id="cd23141">
    <property type="entry name" value="RING-HC_ARI6-like"/>
    <property type="match status" value="1"/>
</dbReference>
<keyword evidence="8" id="KW-0479">Metal-binding</keyword>
<dbReference type="Gene3D" id="1.20.120.1750">
    <property type="match status" value="1"/>
</dbReference>
<dbReference type="PROSITE" id="PS01358">
    <property type="entry name" value="ZF_RANBP2_1"/>
    <property type="match status" value="1"/>
</dbReference>
<name>A0AAD2DS46_9LAMI</name>
<evidence type="ECO:0000256" key="13">
    <source>
        <dbReference type="PROSITE-ProRule" id="PRU00322"/>
    </source>
</evidence>
<evidence type="ECO:0000256" key="6">
    <source>
        <dbReference type="ARBA" id="ARBA00012251"/>
    </source>
</evidence>
<dbReference type="SUPFAM" id="SSF57850">
    <property type="entry name" value="RING/U-box"/>
    <property type="match status" value="1"/>
</dbReference>
<evidence type="ECO:0000256" key="12">
    <source>
        <dbReference type="ARBA" id="ARBA00022833"/>
    </source>
</evidence>
<dbReference type="EC" id="2.3.2.31" evidence="6"/>
<evidence type="ECO:0000256" key="7">
    <source>
        <dbReference type="ARBA" id="ARBA00022679"/>
    </source>
</evidence>
<dbReference type="InterPro" id="IPR001876">
    <property type="entry name" value="Znf_RanBP2"/>
</dbReference>
<dbReference type="InterPro" id="IPR048962">
    <property type="entry name" value="ARIH1-like_UBL"/>
</dbReference>
<evidence type="ECO:0000259" key="16">
    <source>
        <dbReference type="PROSITE" id="PS50199"/>
    </source>
</evidence>
<evidence type="ECO:0000256" key="8">
    <source>
        <dbReference type="ARBA" id="ARBA00022723"/>
    </source>
</evidence>
<comment type="catalytic activity">
    <reaction evidence="1">
        <text>[E2 ubiquitin-conjugating enzyme]-S-ubiquitinyl-L-cysteine + [acceptor protein]-L-lysine = [E2 ubiquitin-conjugating enzyme]-L-cysteine + [acceptor protein]-N(6)-ubiquitinyl-L-lysine.</text>
        <dbReference type="EC" id="2.3.2.31"/>
    </reaction>
</comment>
<comment type="cofactor">
    <cofactor evidence="2">
        <name>Zn(2+)</name>
        <dbReference type="ChEBI" id="CHEBI:29105"/>
    </cofactor>
</comment>
<keyword evidence="12" id="KW-0862">Zinc</keyword>
<dbReference type="PROSITE" id="PS51873">
    <property type="entry name" value="TRIAD"/>
    <property type="match status" value="1"/>
</dbReference>
<feature type="compositionally biased region" description="Acidic residues" evidence="14">
    <location>
        <begin position="15"/>
        <end position="45"/>
    </location>
</feature>
<comment type="function">
    <text evidence="3">Might act as an E3 ubiquitin-protein ligase, or as part of E3 complex, which accepts ubiquitin from specific E2 ubiquitin-conjugating enzymes and then transfers it to substrates.</text>
</comment>
<dbReference type="InterPro" id="IPR001841">
    <property type="entry name" value="Znf_RING"/>
</dbReference>
<dbReference type="PROSITE" id="PS50199">
    <property type="entry name" value="ZF_RANBP2_2"/>
    <property type="match status" value="1"/>
</dbReference>
<accession>A0AAD2DS46</accession>
<dbReference type="SMART" id="SM00547">
    <property type="entry name" value="ZnF_RBZ"/>
    <property type="match status" value="1"/>
</dbReference>
<dbReference type="SUPFAM" id="SSF90209">
    <property type="entry name" value="Ran binding protein zinc finger-like"/>
    <property type="match status" value="1"/>
</dbReference>
<organism evidence="18 19">
    <name type="scientific">Fraxinus pennsylvanica</name>
    <dbReference type="NCBI Taxonomy" id="56036"/>
    <lineage>
        <taxon>Eukaryota</taxon>
        <taxon>Viridiplantae</taxon>
        <taxon>Streptophyta</taxon>
        <taxon>Embryophyta</taxon>
        <taxon>Tracheophyta</taxon>
        <taxon>Spermatophyta</taxon>
        <taxon>Magnoliopsida</taxon>
        <taxon>eudicotyledons</taxon>
        <taxon>Gunneridae</taxon>
        <taxon>Pentapetalae</taxon>
        <taxon>asterids</taxon>
        <taxon>lamiids</taxon>
        <taxon>Lamiales</taxon>
        <taxon>Oleaceae</taxon>
        <taxon>Oleeae</taxon>
        <taxon>Fraxinus</taxon>
    </lineage>
</organism>
<evidence type="ECO:0000256" key="14">
    <source>
        <dbReference type="SAM" id="MobiDB-lite"/>
    </source>
</evidence>
<feature type="compositionally biased region" description="Polar residues" evidence="14">
    <location>
        <begin position="400"/>
        <end position="412"/>
    </location>
</feature>
<dbReference type="GO" id="GO:0008270">
    <property type="term" value="F:zinc ion binding"/>
    <property type="evidence" value="ECO:0007669"/>
    <property type="project" value="UniProtKB-KW"/>
</dbReference>
<dbReference type="Pfam" id="PF21235">
    <property type="entry name" value="UBA_ARI1"/>
    <property type="match status" value="1"/>
</dbReference>
<evidence type="ECO:0000259" key="15">
    <source>
        <dbReference type="PROSITE" id="PS50089"/>
    </source>
</evidence>
<keyword evidence="10 13" id="KW-0863">Zinc-finger</keyword>
<evidence type="ECO:0000256" key="3">
    <source>
        <dbReference type="ARBA" id="ARBA00003976"/>
    </source>
</evidence>
<evidence type="ECO:0000256" key="1">
    <source>
        <dbReference type="ARBA" id="ARBA00001798"/>
    </source>
</evidence>
<keyword evidence="7" id="KW-0808">Transferase</keyword>
<dbReference type="EMBL" id="OU503040">
    <property type="protein sequence ID" value="CAI9761651.1"/>
    <property type="molecule type" value="Genomic_DNA"/>
</dbReference>
<feature type="domain" description="RING-type" evidence="15">
    <location>
        <begin position="147"/>
        <end position="193"/>
    </location>
</feature>
<feature type="compositionally biased region" description="Low complexity" evidence="14">
    <location>
        <begin position="384"/>
        <end position="399"/>
    </location>
</feature>
<evidence type="ECO:0000256" key="4">
    <source>
        <dbReference type="ARBA" id="ARBA00004906"/>
    </source>
</evidence>
<comment type="similarity">
    <text evidence="5">Belongs to the RBR family. Ariadne subfamily.</text>
</comment>
<keyword evidence="9" id="KW-0677">Repeat</keyword>
<protein>
    <recommendedName>
        <fullName evidence="6">RBR-type E3 ubiquitin transferase</fullName>
        <ecNumber evidence="6">2.3.2.31</ecNumber>
    </recommendedName>
</protein>
<feature type="domain" description="RING-type" evidence="17">
    <location>
        <begin position="143"/>
        <end position="436"/>
    </location>
</feature>
<dbReference type="PROSITE" id="PS50089">
    <property type="entry name" value="ZF_RING_2"/>
    <property type="match status" value="1"/>
</dbReference>
<evidence type="ECO:0000256" key="2">
    <source>
        <dbReference type="ARBA" id="ARBA00001947"/>
    </source>
</evidence>
<dbReference type="AlphaFoldDB" id="A0AAD2DS46"/>
<keyword evidence="11" id="KW-0833">Ubl conjugation pathway</keyword>
<dbReference type="GO" id="GO:0016567">
    <property type="term" value="P:protein ubiquitination"/>
    <property type="evidence" value="ECO:0007669"/>
    <property type="project" value="InterPro"/>
</dbReference>
<dbReference type="InterPro" id="IPR044066">
    <property type="entry name" value="TRIAD_supradom"/>
</dbReference>
<dbReference type="GO" id="GO:0061630">
    <property type="term" value="F:ubiquitin protein ligase activity"/>
    <property type="evidence" value="ECO:0007669"/>
    <property type="project" value="UniProtKB-EC"/>
</dbReference>
<dbReference type="FunFam" id="3.30.40.10:FF:000019">
    <property type="entry name" value="RBR-type E3 ubiquitin transferase"/>
    <property type="match status" value="1"/>
</dbReference>
<reference evidence="18" key="1">
    <citation type="submission" date="2023-05" db="EMBL/GenBank/DDBJ databases">
        <authorList>
            <person name="Huff M."/>
        </authorList>
    </citation>
    <scope>NUCLEOTIDE SEQUENCE</scope>
</reference>
<gene>
    <name evidence="18" type="ORF">FPE_LOCUS9081</name>
</gene>
<feature type="region of interest" description="Disordered" evidence="14">
    <location>
        <begin position="372"/>
        <end position="412"/>
    </location>
</feature>
<evidence type="ECO:0000256" key="9">
    <source>
        <dbReference type="ARBA" id="ARBA00022737"/>
    </source>
</evidence>
<sequence length="436" mass="49841">MESDDDMHDANDLASAEEEDDYYSGGEEEVDDYNYSYDEAEDEDEENIEDFEFMANESDDVPVSRLQKNYTVLTDEDIRQRQEEDITRISTVLLISRDAACILLRRYKWSVNDVHEEWFSDEERVRKAVGILEKPLVQFSNAKEVTCGICFENYSLERICTAVCGHPFCDSCWKAYISTSINDGPGCLTLRCPDPSCGAAIGQDMINMLAPDGDKEKYCRYLLRSYVEDSRKSRQKASVDLHQMQSVHLEKLSEVQTQPESQMKFIIEAWQQIVECRKVLKWTYAYGYYLPEHEHTKKQFFEYLQGEAEAGLERLHQCAEKELQNYLNAEGPSKDFNDFRTKLAGLTSVTRNYFENLVRALENGLSDVDPRGSCSKMTSSKNVAGSSKAKGGRAKGSSRTGALSRNTDDSSSWACDQCTFMNARSSTKCHMCHYHR</sequence>
<dbReference type="Gene3D" id="2.30.30.380">
    <property type="entry name" value="Zn-finger domain of Sec23/24"/>
    <property type="match status" value="1"/>
</dbReference>